<dbReference type="SUPFAM" id="SSF55486">
    <property type="entry name" value="Metalloproteases ('zincins'), catalytic domain"/>
    <property type="match status" value="1"/>
</dbReference>
<dbReference type="KEGG" id="lth:KLTH0C00418g"/>
<dbReference type="PANTHER" id="PTHR39399:SF1">
    <property type="entry name" value="PROTEIN ZPS1"/>
    <property type="match status" value="1"/>
</dbReference>
<dbReference type="AlphaFoldDB" id="C5DDE7"/>
<evidence type="ECO:0000313" key="4">
    <source>
        <dbReference type="Proteomes" id="UP000002036"/>
    </source>
</evidence>
<dbReference type="GO" id="GO:0009986">
    <property type="term" value="C:cell surface"/>
    <property type="evidence" value="ECO:0007669"/>
    <property type="project" value="TreeGrafter"/>
</dbReference>
<keyword evidence="1" id="KW-0472">Membrane</keyword>
<feature type="domain" description="Putative peptidase" evidence="2">
    <location>
        <begin position="20"/>
        <end position="260"/>
    </location>
</feature>
<keyword evidence="4" id="KW-1185">Reference proteome</keyword>
<dbReference type="HOGENOM" id="CLU_048223_1_0_1"/>
<feature type="transmembrane region" description="Helical" evidence="1">
    <location>
        <begin position="12"/>
        <end position="35"/>
    </location>
</feature>
<reference evidence="3 4" key="1">
    <citation type="journal article" date="2009" name="Genome Res.">
        <title>Comparative genomics of protoploid Saccharomycetaceae.</title>
        <authorList>
            <consortium name="The Genolevures Consortium"/>
            <person name="Souciet J.-L."/>
            <person name="Dujon B."/>
            <person name="Gaillardin C."/>
            <person name="Johnston M."/>
            <person name="Baret P.V."/>
            <person name="Cliften P."/>
            <person name="Sherman D.J."/>
            <person name="Weissenbach J."/>
            <person name="Westhof E."/>
            <person name="Wincker P."/>
            <person name="Jubin C."/>
            <person name="Poulain J."/>
            <person name="Barbe V."/>
            <person name="Segurens B."/>
            <person name="Artiguenave F."/>
            <person name="Anthouard V."/>
            <person name="Vacherie B."/>
            <person name="Val M.-E."/>
            <person name="Fulton R.S."/>
            <person name="Minx P."/>
            <person name="Wilson R."/>
            <person name="Durrens P."/>
            <person name="Jean G."/>
            <person name="Marck C."/>
            <person name="Martin T."/>
            <person name="Nikolski M."/>
            <person name="Rolland T."/>
            <person name="Seret M.-L."/>
            <person name="Casaregola S."/>
            <person name="Despons L."/>
            <person name="Fairhead C."/>
            <person name="Fischer G."/>
            <person name="Lafontaine I."/>
            <person name="Leh V."/>
            <person name="Lemaire M."/>
            <person name="de Montigny J."/>
            <person name="Neuveglise C."/>
            <person name="Thierry A."/>
            <person name="Blanc-Lenfle I."/>
            <person name="Bleykasten C."/>
            <person name="Diffels J."/>
            <person name="Fritsch E."/>
            <person name="Frangeul L."/>
            <person name="Goeffon A."/>
            <person name="Jauniaux N."/>
            <person name="Kachouri-Lafond R."/>
            <person name="Payen C."/>
            <person name="Potier S."/>
            <person name="Pribylova L."/>
            <person name="Ozanne C."/>
            <person name="Richard G.-F."/>
            <person name="Sacerdot C."/>
            <person name="Straub M.-L."/>
            <person name="Talla E."/>
        </authorList>
    </citation>
    <scope>NUCLEOTIDE SEQUENCE [LARGE SCALE GENOMIC DNA]</scope>
    <source>
        <strain evidence="4">ATCC 56472 / CBS 6340 / NRRL Y-8284</strain>
    </source>
</reference>
<dbReference type="PANTHER" id="PTHR39399">
    <property type="entry name" value="PROTEIN ZPS1"/>
    <property type="match status" value="1"/>
</dbReference>
<proteinExistence type="predicted"/>
<evidence type="ECO:0000259" key="2">
    <source>
        <dbReference type="Pfam" id="PF13933"/>
    </source>
</evidence>
<dbReference type="GO" id="GO:0008237">
    <property type="term" value="F:metallopeptidase activity"/>
    <property type="evidence" value="ECO:0007669"/>
    <property type="project" value="InterPro"/>
</dbReference>
<dbReference type="Pfam" id="PF13933">
    <property type="entry name" value="HRXXH"/>
    <property type="match status" value="1"/>
</dbReference>
<dbReference type="GO" id="GO:0005576">
    <property type="term" value="C:extracellular region"/>
    <property type="evidence" value="ECO:0007669"/>
    <property type="project" value="TreeGrafter"/>
</dbReference>
<dbReference type="EMBL" id="CU928167">
    <property type="protein sequence ID" value="CAR21808.1"/>
    <property type="molecule type" value="Genomic_DNA"/>
</dbReference>
<dbReference type="RefSeq" id="XP_002552246.1">
    <property type="nucleotide sequence ID" value="XM_002552200.1"/>
</dbReference>
<dbReference type="OrthoDB" id="4689212at2759"/>
<dbReference type="Gene3D" id="3.40.390.10">
    <property type="entry name" value="Collagenase (Catalytic Domain)"/>
    <property type="match status" value="1"/>
</dbReference>
<dbReference type="GO" id="GO:0005178">
    <property type="term" value="F:integrin binding"/>
    <property type="evidence" value="ECO:0007669"/>
    <property type="project" value="TreeGrafter"/>
</dbReference>
<keyword evidence="1" id="KW-1133">Transmembrane helix</keyword>
<dbReference type="GO" id="GO:0008270">
    <property type="term" value="F:zinc ion binding"/>
    <property type="evidence" value="ECO:0007669"/>
    <property type="project" value="TreeGrafter"/>
</dbReference>
<dbReference type="GeneID" id="8291104"/>
<dbReference type="InParanoid" id="C5DDE7"/>
<gene>
    <name evidence="3" type="ordered locus">KLTH0C00418g</name>
</gene>
<evidence type="ECO:0000256" key="1">
    <source>
        <dbReference type="SAM" id="Phobius"/>
    </source>
</evidence>
<dbReference type="InterPro" id="IPR029482">
    <property type="entry name" value="HRXXH"/>
</dbReference>
<keyword evidence="1" id="KW-0812">Transmembrane</keyword>
<dbReference type="InterPro" id="IPR024079">
    <property type="entry name" value="MetalloPept_cat_dom_sf"/>
</dbReference>
<dbReference type="Proteomes" id="UP000002036">
    <property type="component" value="Chromosome C"/>
</dbReference>
<dbReference type="GO" id="GO:0009277">
    <property type="term" value="C:fungal-type cell wall"/>
    <property type="evidence" value="ECO:0007669"/>
    <property type="project" value="TreeGrafter"/>
</dbReference>
<protein>
    <submittedName>
        <fullName evidence="3">KLTH0C00418p</fullName>
    </submittedName>
</protein>
<dbReference type="InterPro" id="IPR039124">
    <property type="entry name" value="PRA1-like"/>
</dbReference>
<dbReference type="CDD" id="cd11307">
    <property type="entry name" value="M35_Asp_f2_like"/>
    <property type="match status" value="1"/>
</dbReference>
<organism evidence="3 4">
    <name type="scientific">Lachancea thermotolerans (strain ATCC 56472 / CBS 6340 / NRRL Y-8284)</name>
    <name type="common">Yeast</name>
    <name type="synonym">Kluyveromyces thermotolerans</name>
    <dbReference type="NCBI Taxonomy" id="559295"/>
    <lineage>
        <taxon>Eukaryota</taxon>
        <taxon>Fungi</taxon>
        <taxon>Dikarya</taxon>
        <taxon>Ascomycota</taxon>
        <taxon>Saccharomycotina</taxon>
        <taxon>Saccharomycetes</taxon>
        <taxon>Saccharomycetales</taxon>
        <taxon>Saccharomycetaceae</taxon>
        <taxon>Lachancea</taxon>
    </lineage>
</organism>
<accession>C5DDE7</accession>
<name>C5DDE7_LACTC</name>
<dbReference type="eggNOG" id="ENOG502RTN8">
    <property type="taxonomic scope" value="Eukaryota"/>
</dbReference>
<sequence length="264" mass="29492">MSKEIGTFRRNGLVLLTSIVCIGTLIAGFVLAIIAERDAVNIKNTRKTFTTVATGEWANAQFPRLHKSCNATDVDFLTRTMNETMEVASYAKEQLLVKGANDTIYKRWFGDGELYDVLGVVDGIANMTKTDVLLRCDDVDGLCAANPNYYAGHHREKADAETVICDYFYESRAWLSDICANGTLKDFPPPRYAGIDMIHRYFHVSFINLDEYIGEYTEEVEDVLDLAKSNSTFAVRNVDNYLYYLADVYSSDKISGGCLGLDGV</sequence>
<evidence type="ECO:0000313" key="3">
    <source>
        <dbReference type="EMBL" id="CAR21808.1"/>
    </source>
</evidence>